<proteinExistence type="predicted"/>
<sequence length="102" mass="11508">MGVVSKKNTKKKAASKKSVSRKVGKRTVSKNIKRKPTKKAGKRKRPTPRQVPNYKKRNYARPSPAVSATLFPAGKKMRGNDGNWYKISTGTRGIHRWVKISM</sequence>
<reference evidence="2" key="1">
    <citation type="submission" date="2021-06" db="EMBL/GenBank/DDBJ databases">
        <authorList>
            <person name="Rolland C."/>
        </authorList>
    </citation>
    <scope>NUCLEOTIDE SEQUENCE</scope>
    <source>
        <strain evidence="2">347.936635</strain>
    </source>
</reference>
<accession>A0A8F8PKD7</accession>
<feature type="compositionally biased region" description="Basic residues" evidence="1">
    <location>
        <begin position="7"/>
        <end position="47"/>
    </location>
</feature>
<name>A0A8F8PKD7_9VIRU</name>
<evidence type="ECO:0000256" key="1">
    <source>
        <dbReference type="SAM" id="MobiDB-lite"/>
    </source>
</evidence>
<dbReference type="EMBL" id="MZ420154">
    <property type="protein sequence ID" value="QYA18666.1"/>
    <property type="molecule type" value="Genomic_DNA"/>
</dbReference>
<protein>
    <submittedName>
        <fullName evidence="2">Uncharacterized protein</fullName>
    </submittedName>
</protein>
<gene>
    <name evidence="2" type="ORF">KOM_12_398</name>
</gene>
<organism evidence="2">
    <name type="scientific">Clandestinovirus</name>
    <dbReference type="NCBI Taxonomy" id="2831644"/>
    <lineage>
        <taxon>Viruses</taxon>
    </lineage>
</organism>
<evidence type="ECO:0000313" key="2">
    <source>
        <dbReference type="EMBL" id="QYA18666.1"/>
    </source>
</evidence>
<feature type="region of interest" description="Disordered" evidence="1">
    <location>
        <begin position="1"/>
        <end position="66"/>
    </location>
</feature>